<keyword evidence="2 7" id="KW-0819">tRNA processing</keyword>
<comment type="subunit">
    <text evidence="7">Consists of a catalytic RNA component (M1 or rnpB) and a protein subunit.</text>
</comment>
<dbReference type="RefSeq" id="WP_085836968.1">
    <property type="nucleotide sequence ID" value="NZ_FWFS01000008.1"/>
</dbReference>
<dbReference type="Gene3D" id="3.30.230.10">
    <property type="match status" value="1"/>
</dbReference>
<evidence type="ECO:0000256" key="5">
    <source>
        <dbReference type="ARBA" id="ARBA00022801"/>
    </source>
</evidence>
<dbReference type="PANTHER" id="PTHR33992">
    <property type="entry name" value="RIBONUCLEASE P PROTEIN COMPONENT"/>
    <property type="match status" value="1"/>
</dbReference>
<dbReference type="SUPFAM" id="SSF54211">
    <property type="entry name" value="Ribosomal protein S5 domain 2-like"/>
    <property type="match status" value="1"/>
</dbReference>
<name>A0A1Y5SYP1_9RHOB</name>
<dbReference type="Pfam" id="PF00825">
    <property type="entry name" value="Ribonuclease_P"/>
    <property type="match status" value="1"/>
</dbReference>
<reference evidence="9 10" key="1">
    <citation type="submission" date="2017-03" db="EMBL/GenBank/DDBJ databases">
        <authorList>
            <person name="Afonso C.L."/>
            <person name="Miller P.J."/>
            <person name="Scott M.A."/>
            <person name="Spackman E."/>
            <person name="Goraichik I."/>
            <person name="Dimitrov K.M."/>
            <person name="Suarez D.L."/>
            <person name="Swayne D.E."/>
        </authorList>
    </citation>
    <scope>NUCLEOTIDE SEQUENCE [LARGE SCALE GENOMIC DNA]</scope>
    <source>
        <strain evidence="9 10">CECT 8620</strain>
    </source>
</reference>
<dbReference type="NCBIfam" id="TIGR00188">
    <property type="entry name" value="rnpA"/>
    <property type="match status" value="1"/>
</dbReference>
<keyword evidence="10" id="KW-1185">Reference proteome</keyword>
<protein>
    <recommendedName>
        <fullName evidence="7 8">Ribonuclease P protein component</fullName>
        <shortName evidence="7">RNase P protein</shortName>
        <shortName evidence="7">RNaseP protein</shortName>
        <ecNumber evidence="7 8">3.1.26.5</ecNumber>
    </recommendedName>
    <alternativeName>
        <fullName evidence="7">Protein C5</fullName>
    </alternativeName>
</protein>
<dbReference type="HAMAP" id="MF_00227">
    <property type="entry name" value="RNase_P"/>
    <property type="match status" value="1"/>
</dbReference>
<evidence type="ECO:0000256" key="7">
    <source>
        <dbReference type="HAMAP-Rule" id="MF_00227"/>
    </source>
</evidence>
<evidence type="ECO:0000256" key="4">
    <source>
        <dbReference type="ARBA" id="ARBA00022759"/>
    </source>
</evidence>
<evidence type="ECO:0000256" key="2">
    <source>
        <dbReference type="ARBA" id="ARBA00022694"/>
    </source>
</evidence>
<dbReference type="GO" id="GO:0000049">
    <property type="term" value="F:tRNA binding"/>
    <property type="evidence" value="ECO:0007669"/>
    <property type="project" value="UniProtKB-UniRule"/>
</dbReference>
<evidence type="ECO:0000313" key="10">
    <source>
        <dbReference type="Proteomes" id="UP000193862"/>
    </source>
</evidence>
<accession>A0A1Y5SYP1</accession>
<keyword evidence="5 7" id="KW-0378">Hydrolase</keyword>
<evidence type="ECO:0000256" key="6">
    <source>
        <dbReference type="ARBA" id="ARBA00022884"/>
    </source>
</evidence>
<organism evidence="9 10">
    <name type="scientific">Aquimixticola soesokkakensis</name>
    <dbReference type="NCBI Taxonomy" id="1519096"/>
    <lineage>
        <taxon>Bacteria</taxon>
        <taxon>Pseudomonadati</taxon>
        <taxon>Pseudomonadota</taxon>
        <taxon>Alphaproteobacteria</taxon>
        <taxon>Rhodobacterales</taxon>
        <taxon>Paracoccaceae</taxon>
        <taxon>Aquimixticola</taxon>
    </lineage>
</organism>
<evidence type="ECO:0000256" key="3">
    <source>
        <dbReference type="ARBA" id="ARBA00022722"/>
    </source>
</evidence>
<dbReference type="GO" id="GO:0001682">
    <property type="term" value="P:tRNA 5'-leader removal"/>
    <property type="evidence" value="ECO:0007669"/>
    <property type="project" value="UniProtKB-UniRule"/>
</dbReference>
<evidence type="ECO:0000313" key="9">
    <source>
        <dbReference type="EMBL" id="SLN51752.1"/>
    </source>
</evidence>
<dbReference type="EMBL" id="FWFS01000008">
    <property type="protein sequence ID" value="SLN51752.1"/>
    <property type="molecule type" value="Genomic_DNA"/>
</dbReference>
<dbReference type="AlphaFoldDB" id="A0A1Y5SYP1"/>
<keyword evidence="6 7" id="KW-0694">RNA-binding</keyword>
<comment type="catalytic activity">
    <reaction evidence="7">
        <text>Endonucleolytic cleavage of RNA, removing 5'-extranucleotides from tRNA precursor.</text>
        <dbReference type="EC" id="3.1.26.5"/>
    </reaction>
</comment>
<dbReference type="GO" id="GO:0030677">
    <property type="term" value="C:ribonuclease P complex"/>
    <property type="evidence" value="ECO:0007669"/>
    <property type="project" value="TreeGrafter"/>
</dbReference>
<dbReference type="PROSITE" id="PS00648">
    <property type="entry name" value="RIBONUCLEASE_P"/>
    <property type="match status" value="1"/>
</dbReference>
<dbReference type="GO" id="GO:0042781">
    <property type="term" value="F:3'-tRNA processing endoribonuclease activity"/>
    <property type="evidence" value="ECO:0007669"/>
    <property type="project" value="TreeGrafter"/>
</dbReference>
<evidence type="ECO:0000256" key="1">
    <source>
        <dbReference type="ARBA" id="ARBA00002663"/>
    </source>
</evidence>
<dbReference type="OrthoDB" id="9810867at2"/>
<keyword evidence="4 7" id="KW-0255">Endonuclease</keyword>
<dbReference type="EC" id="3.1.26.5" evidence="7 8"/>
<dbReference type="InterPro" id="IPR020539">
    <property type="entry name" value="RNase_P_CS"/>
</dbReference>
<dbReference type="Proteomes" id="UP000193862">
    <property type="component" value="Unassembled WGS sequence"/>
</dbReference>
<dbReference type="InterPro" id="IPR014721">
    <property type="entry name" value="Ribsml_uS5_D2-typ_fold_subgr"/>
</dbReference>
<dbReference type="InterPro" id="IPR020568">
    <property type="entry name" value="Ribosomal_Su5_D2-typ_SF"/>
</dbReference>
<evidence type="ECO:0000256" key="8">
    <source>
        <dbReference type="NCBIfam" id="TIGR00188"/>
    </source>
</evidence>
<gene>
    <name evidence="7" type="primary">rnpA</name>
    <name evidence="9" type="ORF">AQS8620_02239</name>
</gene>
<comment type="function">
    <text evidence="1 7">RNaseP catalyzes the removal of the 5'-leader sequence from pre-tRNA to produce the mature 5'-terminus. It can also cleave other RNA substrates such as 4.5S RNA. The protein component plays an auxiliary but essential role in vivo by binding to the 5'-leader sequence and broadening the substrate specificity of the ribozyme.</text>
</comment>
<dbReference type="PANTHER" id="PTHR33992:SF1">
    <property type="entry name" value="RIBONUCLEASE P PROTEIN COMPONENT"/>
    <property type="match status" value="1"/>
</dbReference>
<comment type="similarity">
    <text evidence="7">Belongs to the RnpA family.</text>
</comment>
<proteinExistence type="inferred from homology"/>
<keyword evidence="3 7" id="KW-0540">Nuclease</keyword>
<dbReference type="GO" id="GO:0004526">
    <property type="term" value="F:ribonuclease P activity"/>
    <property type="evidence" value="ECO:0007669"/>
    <property type="project" value="UniProtKB-UniRule"/>
</dbReference>
<sequence length="163" mass="17932">MTPPEATEARVTAAEDTAPAVLSCATPSSHAPVMPPQALTILSKRADFLKAARAKRQGTSGFLLQARKRTEDESAVGVRVGFTCSKKVGNAVARNRAKRRLREIARLTLADLGETGWDYVLIGKARDTAERPFELMLKDLRYALRRVHDETPRPARTPDPSRP</sequence>
<dbReference type="InterPro" id="IPR000100">
    <property type="entry name" value="RNase_P"/>
</dbReference>